<organism evidence="2 3">
    <name type="scientific">Pararcticibacter amylolyticus</name>
    <dbReference type="NCBI Taxonomy" id="2173175"/>
    <lineage>
        <taxon>Bacteria</taxon>
        <taxon>Pseudomonadati</taxon>
        <taxon>Bacteroidota</taxon>
        <taxon>Sphingobacteriia</taxon>
        <taxon>Sphingobacteriales</taxon>
        <taxon>Sphingobacteriaceae</taxon>
        <taxon>Pararcticibacter</taxon>
    </lineage>
</organism>
<keyword evidence="1" id="KW-0732">Signal</keyword>
<evidence type="ECO:0000313" key="2">
    <source>
        <dbReference type="EMBL" id="PWG81821.1"/>
    </source>
</evidence>
<reference evidence="2 3" key="1">
    <citation type="submission" date="2018-04" db="EMBL/GenBank/DDBJ databases">
        <title>Pedobacter chongqingensis sp. nov., isolated from a rottenly hemp rope.</title>
        <authorList>
            <person name="Cai Y."/>
        </authorList>
    </citation>
    <scope>NUCLEOTIDE SEQUENCE [LARGE SCALE GENOMIC DNA]</scope>
    <source>
        <strain evidence="2 3">FJ4-8</strain>
    </source>
</reference>
<dbReference type="AlphaFoldDB" id="A0A2U2PK90"/>
<comment type="caution">
    <text evidence="2">The sequence shown here is derived from an EMBL/GenBank/DDBJ whole genome shotgun (WGS) entry which is preliminary data.</text>
</comment>
<accession>A0A2U2PK90</accession>
<feature type="chain" id="PRO_5015594319" evidence="1">
    <location>
        <begin position="24"/>
        <end position="122"/>
    </location>
</feature>
<dbReference type="RefSeq" id="WP_109414762.1">
    <property type="nucleotide sequence ID" value="NZ_QEAS01000003.1"/>
</dbReference>
<proteinExistence type="predicted"/>
<keyword evidence="3" id="KW-1185">Reference proteome</keyword>
<dbReference type="EMBL" id="QEAS01000003">
    <property type="protein sequence ID" value="PWG81821.1"/>
    <property type="molecule type" value="Genomic_DNA"/>
</dbReference>
<evidence type="ECO:0000313" key="3">
    <source>
        <dbReference type="Proteomes" id="UP000245647"/>
    </source>
</evidence>
<evidence type="ECO:0000256" key="1">
    <source>
        <dbReference type="SAM" id="SignalP"/>
    </source>
</evidence>
<dbReference type="Proteomes" id="UP000245647">
    <property type="component" value="Unassembled WGS sequence"/>
</dbReference>
<dbReference type="OrthoDB" id="799923at2"/>
<gene>
    <name evidence="2" type="ORF">DDR33_05535</name>
</gene>
<feature type="signal peptide" evidence="1">
    <location>
        <begin position="1"/>
        <end position="23"/>
    </location>
</feature>
<name>A0A2U2PK90_9SPHI</name>
<sequence>MKPLIFFLSLFTACFFSCSLGYAQTKQDSIAPGQRVLSFSGQKRIQLNFYKRTLKIDSIKAEQVDKVQSGYKESMKALEADKSLSLEIRRERIRTLIEERNRKLATFLSPEQQEQIVPSSER</sequence>
<protein>
    <submittedName>
        <fullName evidence="2">Uncharacterized protein</fullName>
    </submittedName>
</protein>